<dbReference type="InterPro" id="IPR051270">
    <property type="entry name" value="Tyrosine-tRNA_ligase_regulator"/>
</dbReference>
<keyword evidence="4" id="KW-0030">Aminoacyl-tRNA synthetase</keyword>
<evidence type="ECO:0000313" key="4">
    <source>
        <dbReference type="EMBL" id="EFK96156.1"/>
    </source>
</evidence>
<keyword evidence="2" id="KW-0694">RNA-binding</keyword>
<keyword evidence="1" id="KW-0820">tRNA-binding</keyword>
<feature type="domain" description="TRNA-binding" evidence="3">
    <location>
        <begin position="1"/>
        <end position="71"/>
    </location>
</feature>
<evidence type="ECO:0000256" key="1">
    <source>
        <dbReference type="ARBA" id="ARBA00022555"/>
    </source>
</evidence>
<dbReference type="PROSITE" id="PS50886">
    <property type="entry name" value="TRBD"/>
    <property type="match status" value="1"/>
</dbReference>
<evidence type="ECO:0000256" key="2">
    <source>
        <dbReference type="ARBA" id="ARBA00022884"/>
    </source>
</evidence>
<sequence>LGAEQRQIVAGIAKQYTPEELVGKKIVVVANLKPAKLRGIESNGMLLAASDENVISILTPLKDVSVGAKVK</sequence>
<feature type="non-terminal residue" evidence="4">
    <location>
        <position position="1"/>
    </location>
</feature>
<dbReference type="InterPro" id="IPR002547">
    <property type="entry name" value="tRNA-bd_dom"/>
</dbReference>
<dbReference type="SUPFAM" id="SSF50249">
    <property type="entry name" value="Nucleic acid-binding proteins"/>
    <property type="match status" value="1"/>
</dbReference>
<protein>
    <submittedName>
        <fullName evidence="4">Methionyl-tRNA synthetase</fullName>
        <ecNumber evidence="4">6.1.1.10</ecNumber>
    </submittedName>
</protein>
<proteinExistence type="predicted"/>
<dbReference type="GO" id="GO:0000049">
    <property type="term" value="F:tRNA binding"/>
    <property type="evidence" value="ECO:0007669"/>
    <property type="project" value="UniProtKB-KW"/>
</dbReference>
<dbReference type="Gene3D" id="2.40.50.140">
    <property type="entry name" value="Nucleic acid-binding proteins"/>
    <property type="match status" value="1"/>
</dbReference>
<dbReference type="PANTHER" id="PTHR11586">
    <property type="entry name" value="TRNA-AMINOACYLATION COFACTOR ARC1 FAMILY MEMBER"/>
    <property type="match status" value="1"/>
</dbReference>
<reference evidence="4" key="2">
    <citation type="journal article" date="2011" name="Microb. Ecol.">
        <title>Taxonomic and Functional Metagenomic Profiling of the Microbial Community in the Anoxic Sediment of a Sub-saline Shallow Lake (Laguna de Carrizo, Central Spain).</title>
        <authorList>
            <person name="Ferrer M."/>
            <person name="Guazzaroni M.E."/>
            <person name="Richter M."/>
            <person name="Garcia-Salamanca A."/>
            <person name="Yarza P."/>
            <person name="Suarez-Suarez A."/>
            <person name="Solano J."/>
            <person name="Alcaide M."/>
            <person name="van Dillewijn P."/>
            <person name="Molina-Henares M.A."/>
            <person name="Lopez-Cortes N."/>
            <person name="Al-Ramahi Y."/>
            <person name="Guerrero C."/>
            <person name="Acosta A."/>
            <person name="de Eugenio L.I."/>
            <person name="Martinez V."/>
            <person name="Marques S."/>
            <person name="Rojo F."/>
            <person name="Santero E."/>
            <person name="Genilloud O."/>
            <person name="Perez-Perez J."/>
            <person name="Rossello-Mora R."/>
            <person name="Ramos J.L."/>
        </authorList>
    </citation>
    <scope>NUCLEOTIDE SEQUENCE</scope>
</reference>
<dbReference type="GO" id="GO:0004825">
    <property type="term" value="F:methionine-tRNA ligase activity"/>
    <property type="evidence" value="ECO:0007669"/>
    <property type="project" value="UniProtKB-EC"/>
</dbReference>
<comment type="caution">
    <text evidence="4">The sequence shown here is derived from an EMBL/GenBank/DDBJ whole genome shotgun (WGS) entry which is preliminary data.</text>
</comment>
<gene>
    <name evidence="4" type="primary">metG</name>
    <name evidence="4" type="ORF">LDC_1830</name>
</gene>
<evidence type="ECO:0000259" key="3">
    <source>
        <dbReference type="PROSITE" id="PS50886"/>
    </source>
</evidence>
<dbReference type="EC" id="6.1.1.10" evidence="4"/>
<dbReference type="AlphaFoldDB" id="D9PJW7"/>
<dbReference type="InterPro" id="IPR012340">
    <property type="entry name" value="NA-bd_OB-fold"/>
</dbReference>
<organism evidence="4">
    <name type="scientific">sediment metagenome</name>
    <dbReference type="NCBI Taxonomy" id="749907"/>
    <lineage>
        <taxon>unclassified sequences</taxon>
        <taxon>metagenomes</taxon>
        <taxon>ecological metagenomes</taxon>
    </lineage>
</organism>
<name>D9PJW7_9ZZZZ</name>
<dbReference type="EMBL" id="ADZX01000557">
    <property type="protein sequence ID" value="EFK96156.1"/>
    <property type="molecule type" value="Genomic_DNA"/>
</dbReference>
<keyword evidence="4" id="KW-0436">Ligase</keyword>
<dbReference type="PANTHER" id="PTHR11586:SF37">
    <property type="entry name" value="TRNA-BINDING DOMAIN-CONTAINING PROTEIN"/>
    <property type="match status" value="1"/>
</dbReference>
<accession>D9PJW7</accession>
<dbReference type="Pfam" id="PF01588">
    <property type="entry name" value="tRNA_bind"/>
    <property type="match status" value="1"/>
</dbReference>
<reference evidence="4" key="1">
    <citation type="submission" date="2010-07" db="EMBL/GenBank/DDBJ databases">
        <authorList>
            <consortium name="CONSOLIDER consortium CSD2007-00005"/>
            <person name="Guazzaroni M.-E."/>
            <person name="Richter M."/>
            <person name="Garcia-Salamanca A."/>
            <person name="Yarza P."/>
            <person name="Ferrer M."/>
        </authorList>
    </citation>
    <scope>NUCLEOTIDE SEQUENCE</scope>
</reference>